<feature type="compositionally biased region" description="Basic and acidic residues" evidence="1">
    <location>
        <begin position="1"/>
        <end position="10"/>
    </location>
</feature>
<protein>
    <submittedName>
        <fullName evidence="3">Uncharacterized protein</fullName>
    </submittedName>
</protein>
<keyword evidence="2" id="KW-1133">Transmembrane helix</keyword>
<name>A0ABU9CTN0_9NOCA</name>
<proteinExistence type="predicted"/>
<evidence type="ECO:0000256" key="2">
    <source>
        <dbReference type="SAM" id="Phobius"/>
    </source>
</evidence>
<dbReference type="RefSeq" id="WP_045840812.1">
    <property type="nucleotide sequence ID" value="NZ_JBBPCN010000001.1"/>
</dbReference>
<evidence type="ECO:0000313" key="4">
    <source>
        <dbReference type="Proteomes" id="UP001456513"/>
    </source>
</evidence>
<keyword evidence="4" id="KW-1185">Reference proteome</keyword>
<dbReference type="Proteomes" id="UP001456513">
    <property type="component" value="Unassembled WGS sequence"/>
</dbReference>
<evidence type="ECO:0000313" key="3">
    <source>
        <dbReference type="EMBL" id="MEK8070765.1"/>
    </source>
</evidence>
<keyword evidence="2" id="KW-0472">Membrane</keyword>
<sequence length="71" mass="7605">MSATDREHTHRTSTRSTPGTGGEAVYFFGGIGSLIFWWQAASGFGEHVVAVLKSFVWPAFLVYQALGALAG</sequence>
<feature type="region of interest" description="Disordered" evidence="1">
    <location>
        <begin position="1"/>
        <end position="22"/>
    </location>
</feature>
<dbReference type="EMBL" id="JBBPCN010000001">
    <property type="protein sequence ID" value="MEK8070765.1"/>
    <property type="molecule type" value="Genomic_DNA"/>
</dbReference>
<accession>A0ABU9CTN0</accession>
<evidence type="ECO:0000256" key="1">
    <source>
        <dbReference type="SAM" id="MobiDB-lite"/>
    </source>
</evidence>
<gene>
    <name evidence="3" type="ORF">AABD04_07885</name>
</gene>
<keyword evidence="2" id="KW-0812">Transmembrane</keyword>
<reference evidence="3 4" key="1">
    <citation type="submission" date="2024-03" db="EMBL/GenBank/DDBJ databases">
        <title>Rhodococcus navarretei sp. nov. and Pseudarthrobacter quantumdoti sp. nov., two new species with the ability to biosynthesize Quantum Dots isolated from soil samples at Union Glacier, Antarctica.</title>
        <authorList>
            <person name="Vargas M."/>
        </authorList>
    </citation>
    <scope>NUCLEOTIDE SEQUENCE [LARGE SCALE GENOMIC DNA]</scope>
    <source>
        <strain evidence="3 4">EXRC-4A-4</strain>
    </source>
</reference>
<feature type="transmembrane region" description="Helical" evidence="2">
    <location>
        <begin position="50"/>
        <end position="70"/>
    </location>
</feature>
<feature type="transmembrane region" description="Helical" evidence="2">
    <location>
        <begin position="21"/>
        <end position="38"/>
    </location>
</feature>
<comment type="caution">
    <text evidence="3">The sequence shown here is derived from an EMBL/GenBank/DDBJ whole genome shotgun (WGS) entry which is preliminary data.</text>
</comment>
<organism evidence="3 4">
    <name type="scientific">Rhodococcus navarretei</name>
    <dbReference type="NCBI Taxonomy" id="3128981"/>
    <lineage>
        <taxon>Bacteria</taxon>
        <taxon>Bacillati</taxon>
        <taxon>Actinomycetota</taxon>
        <taxon>Actinomycetes</taxon>
        <taxon>Mycobacteriales</taxon>
        <taxon>Nocardiaceae</taxon>
        <taxon>Rhodococcus</taxon>
    </lineage>
</organism>